<evidence type="ECO:0000256" key="4">
    <source>
        <dbReference type="ARBA" id="ARBA00022723"/>
    </source>
</evidence>
<dbReference type="Pfam" id="PF22633">
    <property type="entry name" value="F5_F8_type_C_2"/>
    <property type="match status" value="2"/>
</dbReference>
<dbReference type="OrthoDB" id="547680at2759"/>
<reference evidence="11" key="1">
    <citation type="submission" date="2025-08" db="UniProtKB">
        <authorList>
            <consortium name="RefSeq"/>
        </authorList>
    </citation>
    <scope>IDENTIFICATION</scope>
    <source>
        <tissue evidence="11">Liver</tissue>
    </source>
</reference>
<evidence type="ECO:0000313" key="11">
    <source>
        <dbReference type="RefSeq" id="XP_025031055.1"/>
    </source>
</evidence>
<dbReference type="InterPro" id="IPR051941">
    <property type="entry name" value="BG_Antigen-Binding_Lectin"/>
</dbReference>
<keyword evidence="7" id="KW-1015">Disulfide bond</keyword>
<accession>A0A9F5N097</accession>
<dbReference type="Proteomes" id="UP000695026">
    <property type="component" value="Unplaced"/>
</dbReference>
<dbReference type="InterPro" id="IPR006585">
    <property type="entry name" value="FTP1"/>
</dbReference>
<dbReference type="GO" id="GO:0001868">
    <property type="term" value="P:regulation of complement activation, lectin pathway"/>
    <property type="evidence" value="ECO:0007669"/>
    <property type="project" value="UniProtKB-ARBA"/>
</dbReference>
<evidence type="ECO:0000313" key="10">
    <source>
        <dbReference type="Proteomes" id="UP000695026"/>
    </source>
</evidence>
<dbReference type="Gene3D" id="2.60.120.260">
    <property type="entry name" value="Galactose-binding domain-like"/>
    <property type="match status" value="2"/>
</dbReference>
<evidence type="ECO:0000256" key="2">
    <source>
        <dbReference type="ARBA" id="ARBA00010147"/>
    </source>
</evidence>
<dbReference type="OMA" id="YNPRCAV"/>
<gene>
    <name evidence="11" type="primary">LOC103053962</name>
</gene>
<dbReference type="PANTHER" id="PTHR45713">
    <property type="entry name" value="FTP DOMAIN-CONTAINING PROTEIN"/>
    <property type="match status" value="1"/>
</dbReference>
<name>A0A9F5N097_PYTBI</name>
<protein>
    <submittedName>
        <fullName evidence="11">Uncharacterized protein LOC103053962</fullName>
    </submittedName>
</protein>
<feature type="domain" description="Fucolectin tachylectin-4 pentraxin-1" evidence="9">
    <location>
        <begin position="292"/>
        <end position="435"/>
    </location>
</feature>
<evidence type="ECO:0000259" key="9">
    <source>
        <dbReference type="SMART" id="SM00607"/>
    </source>
</evidence>
<keyword evidence="5" id="KW-0430">Lectin</keyword>
<dbReference type="InterPro" id="IPR008979">
    <property type="entry name" value="Galactose-bd-like_sf"/>
</dbReference>
<dbReference type="GO" id="GO:0042806">
    <property type="term" value="F:fucose binding"/>
    <property type="evidence" value="ECO:0007669"/>
    <property type="project" value="UniProtKB-ARBA"/>
</dbReference>
<evidence type="ECO:0000256" key="6">
    <source>
        <dbReference type="ARBA" id="ARBA00022837"/>
    </source>
</evidence>
<evidence type="ECO:0000256" key="1">
    <source>
        <dbReference type="ARBA" id="ARBA00002219"/>
    </source>
</evidence>
<evidence type="ECO:0000256" key="5">
    <source>
        <dbReference type="ARBA" id="ARBA00022734"/>
    </source>
</evidence>
<keyword evidence="10" id="KW-1185">Reference proteome</keyword>
<feature type="domain" description="Fucolectin tachylectin-4 pentraxin-1" evidence="9">
    <location>
        <begin position="72"/>
        <end position="220"/>
    </location>
</feature>
<dbReference type="SUPFAM" id="SSF49785">
    <property type="entry name" value="Galactose-binding domain-like"/>
    <property type="match status" value="2"/>
</dbReference>
<organism evidence="10 11">
    <name type="scientific">Python bivittatus</name>
    <name type="common">Burmese python</name>
    <name type="synonym">Python molurus bivittatus</name>
    <dbReference type="NCBI Taxonomy" id="176946"/>
    <lineage>
        <taxon>Eukaryota</taxon>
        <taxon>Metazoa</taxon>
        <taxon>Chordata</taxon>
        <taxon>Craniata</taxon>
        <taxon>Vertebrata</taxon>
        <taxon>Euteleostomi</taxon>
        <taxon>Lepidosauria</taxon>
        <taxon>Squamata</taxon>
        <taxon>Bifurcata</taxon>
        <taxon>Unidentata</taxon>
        <taxon>Episquamata</taxon>
        <taxon>Toxicofera</taxon>
        <taxon>Serpentes</taxon>
        <taxon>Henophidia</taxon>
        <taxon>Pythonidae</taxon>
        <taxon>Python</taxon>
    </lineage>
</organism>
<comment type="function">
    <text evidence="1">Acts as a defensive agent. Recognizes blood group fucosylated oligosaccharides including A, B, H and Lewis B-type antigens. Does not recognize Lewis A antigen and has low affinity for monovalent haptens.</text>
</comment>
<evidence type="ECO:0000256" key="7">
    <source>
        <dbReference type="ARBA" id="ARBA00023157"/>
    </source>
</evidence>
<sequence length="435" mass="47382">MQIPFVQHLLRAFAELMAPWTPWDPSSEEEEEEEEAAGPGKERMPGLWSLLLTMGLLEGPRGAQSCVPPPGARNWARGRPAAQSSTYPQWGDVYSLAGSAVDGNRDGDWRHGSCSHTMAEEEPWWSLDLGAPYTIAAVVVKNRQECCSERIKGAQIRVGDCGVQHGKHNPVCGTITNGSAGSLSIVCCDGLQGRYVTVIIPGRAEYLTLCELEVYGSRVGKGCCPGLSTEASWWKDAVVAHLPGRIANPLVHPQETEARMMLVVWGWLLAVTLLAGPAAAQSCRHLLEGTGTKNLAKGQPANQSSIHRHQIIGSADKAVDGDCNGDWYHGSCTHTKYDKDPWWYVDLGDSYKISVVIVGNREDCCGERINQAEIRLGDTLEDHGKSNPLCGIVLNTSPGSVTTIYCNEQQGRYVSVHLVGRQYLSLCEVEVYSVQ</sequence>
<feature type="compositionally biased region" description="Acidic residues" evidence="8">
    <location>
        <begin position="26"/>
        <end position="36"/>
    </location>
</feature>
<dbReference type="KEGG" id="pbi:103053962"/>
<keyword evidence="6" id="KW-0106">Calcium</keyword>
<feature type="region of interest" description="Disordered" evidence="8">
    <location>
        <begin position="21"/>
        <end position="43"/>
    </location>
</feature>
<evidence type="ECO:0000256" key="8">
    <source>
        <dbReference type="SAM" id="MobiDB-lite"/>
    </source>
</evidence>
<dbReference type="SMART" id="SM00607">
    <property type="entry name" value="FTP"/>
    <property type="match status" value="2"/>
</dbReference>
<dbReference type="RefSeq" id="XP_025031055.1">
    <property type="nucleotide sequence ID" value="XM_025175287.1"/>
</dbReference>
<comment type="subunit">
    <text evidence="3">Homotrimer.</text>
</comment>
<proteinExistence type="inferred from homology"/>
<evidence type="ECO:0000256" key="3">
    <source>
        <dbReference type="ARBA" id="ARBA00011233"/>
    </source>
</evidence>
<comment type="similarity">
    <text evidence="2">Belongs to the fucolectin family.</text>
</comment>
<dbReference type="PANTHER" id="PTHR45713:SF11">
    <property type="entry name" value="FUCOLECTIN TACHYLECTIN-4 PENTRAXIN-1 DOMAIN-CONTAINING PROTEIN"/>
    <property type="match status" value="1"/>
</dbReference>
<dbReference type="GO" id="GO:0046872">
    <property type="term" value="F:metal ion binding"/>
    <property type="evidence" value="ECO:0007669"/>
    <property type="project" value="UniProtKB-KW"/>
</dbReference>
<dbReference type="GO" id="GO:0010185">
    <property type="term" value="P:regulation of cellular defense response"/>
    <property type="evidence" value="ECO:0007669"/>
    <property type="project" value="UniProtKB-ARBA"/>
</dbReference>
<dbReference type="GeneID" id="103053962"/>
<keyword evidence="4" id="KW-0479">Metal-binding</keyword>
<dbReference type="AlphaFoldDB" id="A0A9F5N097"/>